<evidence type="ECO:0000259" key="1">
    <source>
        <dbReference type="PROSITE" id="PS50902"/>
    </source>
</evidence>
<dbReference type="GO" id="GO:0009055">
    <property type="term" value="F:electron transfer activity"/>
    <property type="evidence" value="ECO:0007669"/>
    <property type="project" value="InterPro"/>
</dbReference>
<evidence type="ECO:0000313" key="3">
    <source>
        <dbReference type="Proteomes" id="UP000568839"/>
    </source>
</evidence>
<comment type="caution">
    <text evidence="2">The sequence shown here is derived from an EMBL/GenBank/DDBJ whole genome shotgun (WGS) entry which is preliminary data.</text>
</comment>
<dbReference type="Pfam" id="PF07972">
    <property type="entry name" value="Flavodoxin_NdrI"/>
    <property type="match status" value="1"/>
</dbReference>
<evidence type="ECO:0000313" key="2">
    <source>
        <dbReference type="EMBL" id="MBB6450507.1"/>
    </source>
</evidence>
<dbReference type="EMBL" id="JACHHJ010000003">
    <property type="protein sequence ID" value="MBB6450507.1"/>
    <property type="molecule type" value="Genomic_DNA"/>
</dbReference>
<name>A0A841PNU5_9BACL</name>
<dbReference type="PROSITE" id="PS00201">
    <property type="entry name" value="FLAVODOXIN"/>
    <property type="match status" value="1"/>
</dbReference>
<dbReference type="InterPro" id="IPR029039">
    <property type="entry name" value="Flavoprotein-like_sf"/>
</dbReference>
<proteinExistence type="predicted"/>
<dbReference type="PROSITE" id="PS50902">
    <property type="entry name" value="FLAVODOXIN_LIKE"/>
    <property type="match status" value="1"/>
</dbReference>
<accession>A0A841PNU5</accession>
<dbReference type="InterPro" id="IPR004465">
    <property type="entry name" value="RNR_NrdI"/>
</dbReference>
<sequence length="154" mass="17508">MRMVPKLMADRSALILYESLSGNTAQLAMIIREFLEEGGTVIERMPLRSFLHLSFADAEEITQKTQKILIGTYTDNTHLPPEPIEELMETYSFPDQHIAAFGTGDTQWGDTYCLAAHTVARHYNSPYPVLEIEQMPSSSDQEKIEQWLEAIDND</sequence>
<reference evidence="2 3" key="1">
    <citation type="submission" date="2020-08" db="EMBL/GenBank/DDBJ databases">
        <title>Genomic Encyclopedia of Type Strains, Phase IV (KMG-IV): sequencing the most valuable type-strain genomes for metagenomic binning, comparative biology and taxonomic classification.</title>
        <authorList>
            <person name="Goeker M."/>
        </authorList>
    </citation>
    <scope>NUCLEOTIDE SEQUENCE [LARGE SCALE GENOMIC DNA]</scope>
    <source>
        <strain evidence="2 3">DSM 21769</strain>
    </source>
</reference>
<dbReference type="InterPro" id="IPR001226">
    <property type="entry name" value="Flavodoxin_CS"/>
</dbReference>
<feature type="domain" description="Flavodoxin-like" evidence="1">
    <location>
        <begin position="13"/>
        <end position="152"/>
    </location>
</feature>
<dbReference type="Proteomes" id="UP000568839">
    <property type="component" value="Unassembled WGS sequence"/>
</dbReference>
<organism evidence="2 3">
    <name type="scientific">Geomicrobium halophilum</name>
    <dbReference type="NCBI Taxonomy" id="549000"/>
    <lineage>
        <taxon>Bacteria</taxon>
        <taxon>Bacillati</taxon>
        <taxon>Bacillota</taxon>
        <taxon>Bacilli</taxon>
        <taxon>Bacillales</taxon>
        <taxon>Geomicrobium</taxon>
    </lineage>
</organism>
<dbReference type="GO" id="GO:0010181">
    <property type="term" value="F:FMN binding"/>
    <property type="evidence" value="ECO:0007669"/>
    <property type="project" value="InterPro"/>
</dbReference>
<keyword evidence="3" id="KW-1185">Reference proteome</keyword>
<dbReference type="GO" id="GO:0016651">
    <property type="term" value="F:oxidoreductase activity, acting on NAD(P)H"/>
    <property type="evidence" value="ECO:0007669"/>
    <property type="project" value="UniProtKB-ARBA"/>
</dbReference>
<protein>
    <submittedName>
        <fullName evidence="2">Putative ribonucleotide reductase-associated flavodoxin</fullName>
    </submittedName>
</protein>
<dbReference type="InterPro" id="IPR008254">
    <property type="entry name" value="Flavodoxin/NO_synth"/>
</dbReference>
<dbReference type="Gene3D" id="3.40.50.360">
    <property type="match status" value="1"/>
</dbReference>
<dbReference type="AlphaFoldDB" id="A0A841PNU5"/>
<dbReference type="SUPFAM" id="SSF52218">
    <property type="entry name" value="Flavoproteins"/>
    <property type="match status" value="1"/>
</dbReference>
<gene>
    <name evidence="2" type="ORF">HNR44_002490</name>
</gene>